<dbReference type="GeneID" id="37065225"/>
<dbReference type="InterPro" id="IPR029063">
    <property type="entry name" value="SAM-dependent_MTases_sf"/>
</dbReference>
<dbReference type="Gene3D" id="3.40.50.150">
    <property type="entry name" value="Vaccinia Virus protein VP39"/>
    <property type="match status" value="1"/>
</dbReference>
<organism evidence="1 2">
    <name type="scientific">Aspergillus heteromorphus CBS 117.55</name>
    <dbReference type="NCBI Taxonomy" id="1448321"/>
    <lineage>
        <taxon>Eukaryota</taxon>
        <taxon>Fungi</taxon>
        <taxon>Dikarya</taxon>
        <taxon>Ascomycota</taxon>
        <taxon>Pezizomycotina</taxon>
        <taxon>Eurotiomycetes</taxon>
        <taxon>Eurotiomycetidae</taxon>
        <taxon>Eurotiales</taxon>
        <taxon>Aspergillaceae</taxon>
        <taxon>Aspergillus</taxon>
        <taxon>Aspergillus subgen. Circumdati</taxon>
    </lineage>
</organism>
<dbReference type="GO" id="GO:0032259">
    <property type="term" value="P:methylation"/>
    <property type="evidence" value="ECO:0007669"/>
    <property type="project" value="UniProtKB-KW"/>
</dbReference>
<dbReference type="STRING" id="1448321.A0A317WEU9"/>
<dbReference type="EMBL" id="MSFL01000009">
    <property type="protein sequence ID" value="PWY84799.1"/>
    <property type="molecule type" value="Genomic_DNA"/>
</dbReference>
<dbReference type="SUPFAM" id="SSF53335">
    <property type="entry name" value="S-adenosyl-L-methionine-dependent methyltransferases"/>
    <property type="match status" value="1"/>
</dbReference>
<sequence>MSSPTTGYTLHRNYTSSARLNAQHLLWKEALGYNLHPCIDLPRDQPVRVADIGTGTGIWMMDVKRDYPAARIDGFDVSFAQCPPAEWLPDGVNLRPLDLYEPLPAELEGVYDVVHLRLFFVVIRNDDPVPVFRNLLRMLKPGGWLQWSEHNYESWSVQSVAGVSTPALDEMMALMKATGLGRWVPGLSNVFAQHGMAEVRKELHPCIPHTRVYWSQLQFNSNEEYSYLAMDNSSPDAAGPKLRSLIHQAAEECRRGAGFDFTIEVTLGRKPPA</sequence>
<dbReference type="Proteomes" id="UP000247233">
    <property type="component" value="Unassembled WGS sequence"/>
</dbReference>
<proteinExistence type="predicted"/>
<evidence type="ECO:0000313" key="1">
    <source>
        <dbReference type="EMBL" id="PWY84799.1"/>
    </source>
</evidence>
<keyword evidence="1" id="KW-0489">Methyltransferase</keyword>
<evidence type="ECO:0000313" key="2">
    <source>
        <dbReference type="Proteomes" id="UP000247233"/>
    </source>
</evidence>
<name>A0A317WEU9_9EURO</name>
<dbReference type="GO" id="GO:0008168">
    <property type="term" value="F:methyltransferase activity"/>
    <property type="evidence" value="ECO:0007669"/>
    <property type="project" value="UniProtKB-KW"/>
</dbReference>
<dbReference type="PANTHER" id="PTHR43591:SF96">
    <property type="entry name" value="PUTATIVE-RELATED"/>
    <property type="match status" value="1"/>
</dbReference>
<accession>A0A317WEU9</accession>
<dbReference type="RefSeq" id="XP_025400141.1">
    <property type="nucleotide sequence ID" value="XM_025542988.1"/>
</dbReference>
<keyword evidence="1" id="KW-0808">Transferase</keyword>
<gene>
    <name evidence="1" type="ORF">BO70DRAFT_361198</name>
</gene>
<dbReference type="VEuPathDB" id="FungiDB:BO70DRAFT_361198"/>
<protein>
    <submittedName>
        <fullName evidence="1">S-adenosyl-L-methionine-dependent methyltransferase</fullName>
    </submittedName>
</protein>
<reference evidence="1 2" key="1">
    <citation type="submission" date="2016-12" db="EMBL/GenBank/DDBJ databases">
        <title>The genomes of Aspergillus section Nigri reveals drivers in fungal speciation.</title>
        <authorList>
            <consortium name="DOE Joint Genome Institute"/>
            <person name="Vesth T.C."/>
            <person name="Nybo J."/>
            <person name="Theobald S."/>
            <person name="Brandl J."/>
            <person name="Frisvad J.C."/>
            <person name="Nielsen K.F."/>
            <person name="Lyhne E.K."/>
            <person name="Kogle M.E."/>
            <person name="Kuo A."/>
            <person name="Riley R."/>
            <person name="Clum A."/>
            <person name="Nolan M."/>
            <person name="Lipzen A."/>
            <person name="Salamov A."/>
            <person name="Henrissat B."/>
            <person name="Wiebenga A."/>
            <person name="De Vries R.P."/>
            <person name="Grigoriev I.V."/>
            <person name="Mortensen U.H."/>
            <person name="Andersen M.R."/>
            <person name="Baker S.E."/>
        </authorList>
    </citation>
    <scope>NUCLEOTIDE SEQUENCE [LARGE SCALE GENOMIC DNA]</scope>
    <source>
        <strain evidence="1 2">CBS 117.55</strain>
    </source>
</reference>
<comment type="caution">
    <text evidence="1">The sequence shown here is derived from an EMBL/GenBank/DDBJ whole genome shotgun (WGS) entry which is preliminary data.</text>
</comment>
<dbReference type="Pfam" id="PF13489">
    <property type="entry name" value="Methyltransf_23"/>
    <property type="match status" value="1"/>
</dbReference>
<dbReference type="PANTHER" id="PTHR43591">
    <property type="entry name" value="METHYLTRANSFERASE"/>
    <property type="match status" value="1"/>
</dbReference>
<dbReference type="AlphaFoldDB" id="A0A317WEU9"/>
<dbReference type="CDD" id="cd02440">
    <property type="entry name" value="AdoMet_MTases"/>
    <property type="match status" value="1"/>
</dbReference>
<keyword evidence="2" id="KW-1185">Reference proteome</keyword>
<dbReference type="OrthoDB" id="417697at2759"/>